<dbReference type="Proteomes" id="UP001500523">
    <property type="component" value="Unassembled WGS sequence"/>
</dbReference>
<dbReference type="InterPro" id="IPR036942">
    <property type="entry name" value="Beta-barrel_TonB_sf"/>
</dbReference>
<organism evidence="17 18">
    <name type="scientific">Sphingomonas cynarae</name>
    <dbReference type="NCBI Taxonomy" id="930197"/>
    <lineage>
        <taxon>Bacteria</taxon>
        <taxon>Pseudomonadati</taxon>
        <taxon>Pseudomonadota</taxon>
        <taxon>Alphaproteobacteria</taxon>
        <taxon>Sphingomonadales</taxon>
        <taxon>Sphingomonadaceae</taxon>
        <taxon>Sphingomonas</taxon>
    </lineage>
</organism>
<evidence type="ECO:0000256" key="3">
    <source>
        <dbReference type="ARBA" id="ARBA00022452"/>
    </source>
</evidence>
<evidence type="ECO:0000313" key="18">
    <source>
        <dbReference type="Proteomes" id="UP001500523"/>
    </source>
</evidence>
<keyword evidence="18" id="KW-1185">Reference proteome</keyword>
<evidence type="ECO:0000256" key="4">
    <source>
        <dbReference type="ARBA" id="ARBA00022496"/>
    </source>
</evidence>
<keyword evidence="6" id="KW-0408">Iron</keyword>
<keyword evidence="10 11" id="KW-0998">Cell outer membrane</keyword>
<keyword evidence="5 11" id="KW-0812">Transmembrane</keyword>
<gene>
    <name evidence="17" type="ORF">GCM10022268_04610</name>
</gene>
<dbReference type="PROSITE" id="PS52016">
    <property type="entry name" value="TONB_DEPENDENT_REC_3"/>
    <property type="match status" value="1"/>
</dbReference>
<accession>A0ABP7CZX0</accession>
<keyword evidence="17" id="KW-0675">Receptor</keyword>
<dbReference type="SUPFAM" id="SSF56935">
    <property type="entry name" value="Porins"/>
    <property type="match status" value="1"/>
</dbReference>
<evidence type="ECO:0000256" key="8">
    <source>
        <dbReference type="ARBA" id="ARBA00023077"/>
    </source>
</evidence>
<evidence type="ECO:0000256" key="5">
    <source>
        <dbReference type="ARBA" id="ARBA00022692"/>
    </source>
</evidence>
<dbReference type="Pfam" id="PF00593">
    <property type="entry name" value="TonB_dep_Rec_b-barrel"/>
    <property type="match status" value="1"/>
</dbReference>
<proteinExistence type="inferred from homology"/>
<name>A0ABP7CZX0_9SPHN</name>
<dbReference type="Gene3D" id="2.40.170.20">
    <property type="entry name" value="TonB-dependent receptor, beta-barrel domain"/>
    <property type="match status" value="1"/>
</dbReference>
<keyword evidence="14" id="KW-0732">Signal</keyword>
<evidence type="ECO:0000256" key="13">
    <source>
        <dbReference type="SAM" id="MobiDB-lite"/>
    </source>
</evidence>
<feature type="chain" id="PRO_5046335786" evidence="14">
    <location>
        <begin position="26"/>
        <end position="728"/>
    </location>
</feature>
<dbReference type="Pfam" id="PF07715">
    <property type="entry name" value="Plug"/>
    <property type="match status" value="1"/>
</dbReference>
<dbReference type="EMBL" id="BAABBF010000001">
    <property type="protein sequence ID" value="GAA3697217.1"/>
    <property type="molecule type" value="Genomic_DNA"/>
</dbReference>
<sequence length="728" mass="77032">MLHKHIAALAGVAINVMAVATAAQAQTTTAQTTTAPTPTAPPASPDAGAQAAEDAAAQDIVVTASRQGAQALLQVPLAIQAFSGEQLVNRGIREPTDLVSAVPGASQGEQVGSVIKTFSLRGVGAAGGVGDSPIGYYIDNVPFAIPNTPLAPPIRFVDLDRVEVLRGPQGTLYGQGSAGGTIIFHTRDPNLTRVEARGEASISTMSDAGKPGYSASAAVSIPVIDDKLAIRISGGYDKRPGYVDIYGGTPATGPRIAKDANVITSRDVRAVVLFKPVDAMTIRAQAAHFEPRQDYTQSINSLDPPQQWFTGGVKGNERGNFDLYSLSLEYEGEVANLSSSTSYLNADFSYLAGQDFGPLGTGSLFNGTTGDSVTQEIQLRSAGKGPFHWLVGGFFQDAKSTFAFDAKLTALTLSGFNTTRTRNYSAFGEVSYDLLGGKVVPLFGLRYFKDNRTLEAASALTGSGFGRTRPDKVTYRANVSYFPNDDLTAFVTVSTGFRSGITQTDFQAGVLQASGIPGTTALSPDTLTNYEAGMKARLLDGAVQVGLNLYRIDFKDLQFGLTPFGIAAFANVGEARTTGVDAEIRWRTPVRGLNIGVIANVNDSKFGTILPAVSAGLPNVTSGRRLSNTAKYNYRIDANYDRSIGNGLQLVANASAARTGNRLMYDGYDVGAYSLYNASIGIRRGPVELTLFGENLADERGPSFVRNSLLLAGPFPRTIGLRLRANYE</sequence>
<evidence type="ECO:0000256" key="7">
    <source>
        <dbReference type="ARBA" id="ARBA00023065"/>
    </source>
</evidence>
<feature type="signal peptide" evidence="14">
    <location>
        <begin position="1"/>
        <end position="25"/>
    </location>
</feature>
<evidence type="ECO:0000256" key="12">
    <source>
        <dbReference type="RuleBase" id="RU003357"/>
    </source>
</evidence>
<dbReference type="InterPro" id="IPR039426">
    <property type="entry name" value="TonB-dep_rcpt-like"/>
</dbReference>
<evidence type="ECO:0000256" key="1">
    <source>
        <dbReference type="ARBA" id="ARBA00004571"/>
    </source>
</evidence>
<keyword evidence="8 12" id="KW-0798">TonB box</keyword>
<evidence type="ECO:0000259" key="16">
    <source>
        <dbReference type="Pfam" id="PF07715"/>
    </source>
</evidence>
<dbReference type="PANTHER" id="PTHR32552">
    <property type="entry name" value="FERRICHROME IRON RECEPTOR-RELATED"/>
    <property type="match status" value="1"/>
</dbReference>
<dbReference type="InterPro" id="IPR000531">
    <property type="entry name" value="Beta-barrel_TonB"/>
</dbReference>
<keyword evidence="2 11" id="KW-0813">Transport</keyword>
<evidence type="ECO:0000256" key="14">
    <source>
        <dbReference type="SAM" id="SignalP"/>
    </source>
</evidence>
<evidence type="ECO:0000256" key="10">
    <source>
        <dbReference type="ARBA" id="ARBA00023237"/>
    </source>
</evidence>
<dbReference type="RefSeq" id="WP_344691746.1">
    <property type="nucleotide sequence ID" value="NZ_BAABBF010000001.1"/>
</dbReference>
<dbReference type="InterPro" id="IPR012910">
    <property type="entry name" value="Plug_dom"/>
</dbReference>
<evidence type="ECO:0000313" key="17">
    <source>
        <dbReference type="EMBL" id="GAA3697217.1"/>
    </source>
</evidence>
<evidence type="ECO:0000256" key="2">
    <source>
        <dbReference type="ARBA" id="ARBA00022448"/>
    </source>
</evidence>
<evidence type="ECO:0000259" key="15">
    <source>
        <dbReference type="Pfam" id="PF00593"/>
    </source>
</evidence>
<comment type="caution">
    <text evidence="17">The sequence shown here is derived from an EMBL/GenBank/DDBJ whole genome shotgun (WGS) entry which is preliminary data.</text>
</comment>
<evidence type="ECO:0000256" key="6">
    <source>
        <dbReference type="ARBA" id="ARBA00023004"/>
    </source>
</evidence>
<evidence type="ECO:0000256" key="9">
    <source>
        <dbReference type="ARBA" id="ARBA00023136"/>
    </source>
</evidence>
<comment type="subcellular location">
    <subcellularLocation>
        <location evidence="1 11">Cell outer membrane</location>
        <topology evidence="1 11">Multi-pass membrane protein</topology>
    </subcellularLocation>
</comment>
<keyword evidence="9 11" id="KW-0472">Membrane</keyword>
<reference evidence="18" key="1">
    <citation type="journal article" date="2019" name="Int. J. Syst. Evol. Microbiol.">
        <title>The Global Catalogue of Microorganisms (GCM) 10K type strain sequencing project: providing services to taxonomists for standard genome sequencing and annotation.</title>
        <authorList>
            <consortium name="The Broad Institute Genomics Platform"/>
            <consortium name="The Broad Institute Genome Sequencing Center for Infectious Disease"/>
            <person name="Wu L."/>
            <person name="Ma J."/>
        </authorList>
    </citation>
    <scope>NUCLEOTIDE SEQUENCE [LARGE SCALE GENOMIC DNA]</scope>
    <source>
        <strain evidence="18">JCM 17498</strain>
    </source>
</reference>
<dbReference type="PANTHER" id="PTHR32552:SF81">
    <property type="entry name" value="TONB-DEPENDENT OUTER MEMBRANE RECEPTOR"/>
    <property type="match status" value="1"/>
</dbReference>
<keyword evidence="4" id="KW-0410">Iron transport</keyword>
<keyword evidence="7" id="KW-0406">Ion transport</keyword>
<feature type="region of interest" description="Disordered" evidence="13">
    <location>
        <begin position="29"/>
        <end position="52"/>
    </location>
</feature>
<feature type="domain" description="TonB-dependent receptor plug" evidence="16">
    <location>
        <begin position="73"/>
        <end position="181"/>
    </location>
</feature>
<evidence type="ECO:0000256" key="11">
    <source>
        <dbReference type="PROSITE-ProRule" id="PRU01360"/>
    </source>
</evidence>
<keyword evidence="3 11" id="KW-1134">Transmembrane beta strand</keyword>
<comment type="similarity">
    <text evidence="11 12">Belongs to the TonB-dependent receptor family.</text>
</comment>
<feature type="domain" description="TonB-dependent receptor-like beta-barrel" evidence="15">
    <location>
        <begin position="294"/>
        <end position="696"/>
    </location>
</feature>
<protein>
    <submittedName>
        <fullName evidence="17">TonB-dependent receptor</fullName>
    </submittedName>
</protein>